<dbReference type="SUPFAM" id="SSF64438">
    <property type="entry name" value="CNF1/YfiH-like putative cysteine hydrolases"/>
    <property type="match status" value="1"/>
</dbReference>
<comment type="similarity">
    <text evidence="3">Belongs to the CheD family.</text>
</comment>
<dbReference type="InterPro" id="IPR011324">
    <property type="entry name" value="Cytotoxic_necrot_fac-like_cat"/>
</dbReference>
<dbReference type="EC" id="3.5.1.44" evidence="3"/>
<dbReference type="CDD" id="cd16352">
    <property type="entry name" value="CheD"/>
    <property type="match status" value="1"/>
</dbReference>
<dbReference type="Gene3D" id="3.30.1330.200">
    <property type="match status" value="1"/>
</dbReference>
<dbReference type="Pfam" id="PF03975">
    <property type="entry name" value="CheD"/>
    <property type="match status" value="1"/>
</dbReference>
<name>A0A520KYX7_9EURY</name>
<protein>
    <recommendedName>
        <fullName evidence="3">Probable chemoreceptor glutamine deamidase CheD</fullName>
        <ecNumber evidence="3">3.5.1.44</ecNumber>
    </recommendedName>
</protein>
<evidence type="ECO:0000313" key="5">
    <source>
        <dbReference type="Proteomes" id="UP000320766"/>
    </source>
</evidence>
<dbReference type="AlphaFoldDB" id="A0A520KYX7"/>
<dbReference type="PANTHER" id="PTHR35147">
    <property type="entry name" value="CHEMORECEPTOR GLUTAMINE DEAMIDASE CHED-RELATED"/>
    <property type="match status" value="1"/>
</dbReference>
<keyword evidence="1 3" id="KW-0145">Chemotaxis</keyword>
<dbReference type="GO" id="GO:0050568">
    <property type="term" value="F:protein-glutamine glutaminase activity"/>
    <property type="evidence" value="ECO:0007669"/>
    <property type="project" value="UniProtKB-UniRule"/>
</dbReference>
<evidence type="ECO:0000256" key="2">
    <source>
        <dbReference type="ARBA" id="ARBA00022801"/>
    </source>
</evidence>
<gene>
    <name evidence="3" type="primary">cheD</name>
    <name evidence="4" type="ORF">EF807_00345</name>
</gene>
<reference evidence="4 5" key="1">
    <citation type="journal article" date="2019" name="Nat. Microbiol.">
        <title>Wide diversity of methane and short-chain alkane metabolisms in uncultured archaea.</title>
        <authorList>
            <person name="Borrel G."/>
            <person name="Adam P.S."/>
            <person name="McKay L.J."/>
            <person name="Chen L.X."/>
            <person name="Sierra-Garcia I.N."/>
            <person name="Sieber C.M."/>
            <person name="Letourneur Q."/>
            <person name="Ghozlane A."/>
            <person name="Andersen G.L."/>
            <person name="Li W.J."/>
            <person name="Hallam S.J."/>
            <person name="Muyzer G."/>
            <person name="de Oliveira V.M."/>
            <person name="Inskeep W.P."/>
            <person name="Banfield J.F."/>
            <person name="Gribaldo S."/>
        </authorList>
    </citation>
    <scope>NUCLEOTIDE SEQUENCE [LARGE SCALE GENOMIC DNA]</scope>
    <source>
        <strain evidence="4">NM1b</strain>
    </source>
</reference>
<keyword evidence="2 3" id="KW-0378">Hydrolase</keyword>
<evidence type="ECO:0000313" key="4">
    <source>
        <dbReference type="EMBL" id="RZN73691.1"/>
    </source>
</evidence>
<dbReference type="GO" id="GO:0006935">
    <property type="term" value="P:chemotaxis"/>
    <property type="evidence" value="ECO:0007669"/>
    <property type="project" value="UniProtKB-UniRule"/>
</dbReference>
<accession>A0A520KYX7</accession>
<dbReference type="InterPro" id="IPR005659">
    <property type="entry name" value="Chemorcpt_Glu_NH3ase_CheD"/>
</dbReference>
<comment type="function">
    <text evidence="3">Probably deamidates glutamine residues to glutamate on methyl-accepting chemotaxis receptors (MCPs), playing an important role in chemotaxis.</text>
</comment>
<proteinExistence type="inferred from homology"/>
<dbReference type="EMBL" id="RXIL01000005">
    <property type="protein sequence ID" value="RZN73691.1"/>
    <property type="molecule type" value="Genomic_DNA"/>
</dbReference>
<dbReference type="PANTHER" id="PTHR35147:SF1">
    <property type="entry name" value="CHEMORECEPTOR GLUTAMINE DEAMIDASE CHED-RELATED"/>
    <property type="match status" value="1"/>
</dbReference>
<sequence>MNGGENPVTPVGIGEYRIAYNPTILRAMGLGSCVGVFLFDEKIKVSGLAHILLPDSPNDPKKRSSKYADVALREMIREMEEKGCKRENLKAKIVGGAQMFDFMDNEMLKIGERNIRSVRSILDDENIPTIAEDVGENYGRTMEAYTSDGRVHVRCGTKGEKWI</sequence>
<comment type="caution">
    <text evidence="4">The sequence shown here is derived from an EMBL/GenBank/DDBJ whole genome shotgun (WGS) entry which is preliminary data.</text>
</comment>
<dbReference type="HAMAP" id="MF_01440">
    <property type="entry name" value="CheD"/>
    <property type="match status" value="1"/>
</dbReference>
<evidence type="ECO:0000256" key="1">
    <source>
        <dbReference type="ARBA" id="ARBA00022500"/>
    </source>
</evidence>
<organism evidence="4 5">
    <name type="scientific">Candidatus Methanolliviera hydrocarbonicum</name>
    <dbReference type="NCBI Taxonomy" id="2491085"/>
    <lineage>
        <taxon>Archaea</taxon>
        <taxon>Methanobacteriati</taxon>
        <taxon>Methanobacteriota</taxon>
        <taxon>Candidatus Methanoliparia</taxon>
        <taxon>Candidatus Methanoliparales</taxon>
        <taxon>Candidatus Methanollivieraceae</taxon>
        <taxon>Candidatus Methanolliviera</taxon>
    </lineage>
</organism>
<dbReference type="Proteomes" id="UP000320766">
    <property type="component" value="Unassembled WGS sequence"/>
</dbReference>
<comment type="catalytic activity">
    <reaction evidence="3">
        <text>L-glutaminyl-[protein] + H2O = L-glutamyl-[protein] + NH4(+)</text>
        <dbReference type="Rhea" id="RHEA:16441"/>
        <dbReference type="Rhea" id="RHEA-COMP:10207"/>
        <dbReference type="Rhea" id="RHEA-COMP:10208"/>
        <dbReference type="ChEBI" id="CHEBI:15377"/>
        <dbReference type="ChEBI" id="CHEBI:28938"/>
        <dbReference type="ChEBI" id="CHEBI:29973"/>
        <dbReference type="ChEBI" id="CHEBI:30011"/>
        <dbReference type="EC" id="3.5.1.44"/>
    </reaction>
</comment>
<dbReference type="InterPro" id="IPR038592">
    <property type="entry name" value="CheD-like_sf"/>
</dbReference>
<evidence type="ECO:0000256" key="3">
    <source>
        <dbReference type="HAMAP-Rule" id="MF_01440"/>
    </source>
</evidence>